<comment type="caution">
    <text evidence="1">The sequence shown here is derived from an EMBL/GenBank/DDBJ whole genome shotgun (WGS) entry which is preliminary data.</text>
</comment>
<dbReference type="Proteomes" id="UP000077428">
    <property type="component" value="Unassembled WGS sequence"/>
</dbReference>
<protein>
    <submittedName>
        <fullName evidence="1">Uncharacterized protein</fullName>
    </submittedName>
</protein>
<sequence length="106" mass="12290">MVVLFMVLKDDTINQTMLVPMDLSNLIPEGHPCYFIKNVVDQIDCSEANKEFFVISLVNLLILVKMLLRIGFDECYLMVDCLLLIDRRTRTEYCLYVLSRHAKASL</sequence>
<proteinExistence type="predicted"/>
<reference evidence="2" key="1">
    <citation type="journal article" date="2016" name="Genome Announc.">
        <title>Draft Genome Sequences of Methanobrevibacter curvatus DSM11111, Methanobrevibacter cuticularis DSM11139, Methanobrevibacter filiformis DSM11501, and Methanobrevibacter oralis DSM7256.</title>
        <authorList>
            <person name="Poehlein A."/>
            <person name="Seedorf H."/>
        </authorList>
    </citation>
    <scope>NUCLEOTIDE SEQUENCE [LARGE SCALE GENOMIC DNA]</scope>
    <source>
        <strain evidence="2">DSM 7256 / JCM 30027 / ZR</strain>
    </source>
</reference>
<dbReference type="PATRIC" id="fig|66851.6.peg.2055"/>
<name>A0A165Z8G8_METOA</name>
<organism evidence="1 2">
    <name type="scientific">Methanobrevibacter oralis</name>
    <dbReference type="NCBI Taxonomy" id="66851"/>
    <lineage>
        <taxon>Archaea</taxon>
        <taxon>Methanobacteriati</taxon>
        <taxon>Methanobacteriota</taxon>
        <taxon>Methanomada group</taxon>
        <taxon>Methanobacteria</taxon>
        <taxon>Methanobacteriales</taxon>
        <taxon>Methanobacteriaceae</taxon>
        <taxon>Methanobrevibacter</taxon>
    </lineage>
</organism>
<keyword evidence="2" id="KW-1185">Reference proteome</keyword>
<accession>A0A165Z8G8</accession>
<evidence type="ECO:0000313" key="2">
    <source>
        <dbReference type="Proteomes" id="UP000077428"/>
    </source>
</evidence>
<evidence type="ECO:0000313" key="1">
    <source>
        <dbReference type="EMBL" id="KZX10389.1"/>
    </source>
</evidence>
<gene>
    <name evidence="1" type="ORF">MBORA_18830</name>
</gene>
<dbReference type="AlphaFoldDB" id="A0A165Z8G8"/>
<dbReference type="EMBL" id="LWMU01000116">
    <property type="protein sequence ID" value="KZX10389.1"/>
    <property type="molecule type" value="Genomic_DNA"/>
</dbReference>